<proteinExistence type="predicted"/>
<protein>
    <submittedName>
        <fullName evidence="2">Uncharacterized protein</fullName>
    </submittedName>
</protein>
<dbReference type="EMBL" id="AYUF01000495">
    <property type="protein sequence ID" value="ETK00853.1"/>
    <property type="molecule type" value="Genomic_DNA"/>
</dbReference>
<sequence>MARTIEIKKIGTDKLDNSLHVRYHSELYGIVHRFDLTKIGLPNELMNEWDGDLKVEGNINKEALMNVNTELMDKKDAERDSLLTFIFSLIRDYRLSPEASEAEAAKMLYTLIRAYDGLQKKSNDRESADIDGLLTDLRSEKYASHVTTLRLTNAVNKLETVNKEFDAYAAKRTQDRTASAKLPPARVARAKTDEVLDQIFFVLQNAYSFGKAPVEKDLIATMVDEMNTRTSELNEVYRQSQAQKKAAKQPKDPKTPKEPKQPKEPKEPKQPDTPKDPKDPKQPGKPGEKPKPGGDDGGPDIHLPEE</sequence>
<dbReference type="AlphaFoldDB" id="W2C1D2"/>
<reference evidence="2 3" key="1">
    <citation type="submission" date="2013-11" db="EMBL/GenBank/DDBJ databases">
        <title>Single cell genomics of uncultured Tannerella BU063 (oral taxon 286).</title>
        <authorList>
            <person name="Beall C.J."/>
            <person name="Campbell A.G."/>
            <person name="Griffen A.L."/>
            <person name="Podar M."/>
            <person name="Leys E.J."/>
        </authorList>
    </citation>
    <scope>NUCLEOTIDE SEQUENCE [LARGE SCALE GENOMIC DNA]</scope>
    <source>
        <strain evidence="2">Cell 2</strain>
    </source>
</reference>
<feature type="compositionally biased region" description="Basic and acidic residues" evidence="1">
    <location>
        <begin position="249"/>
        <end position="294"/>
    </location>
</feature>
<comment type="caution">
    <text evidence="2">The sequence shown here is derived from an EMBL/GenBank/DDBJ whole genome shotgun (WGS) entry which is preliminary data.</text>
</comment>
<accession>W2C1D2</accession>
<evidence type="ECO:0000313" key="2">
    <source>
        <dbReference type="EMBL" id="ETK00853.1"/>
    </source>
</evidence>
<name>W2C1D2_9BACT</name>
<gene>
    <name evidence="2" type="ORF">N425_12935</name>
</gene>
<feature type="region of interest" description="Disordered" evidence="1">
    <location>
        <begin position="236"/>
        <end position="306"/>
    </location>
</feature>
<dbReference type="Proteomes" id="UP000018837">
    <property type="component" value="Unassembled WGS sequence"/>
</dbReference>
<evidence type="ECO:0000313" key="3">
    <source>
        <dbReference type="Proteomes" id="UP000018837"/>
    </source>
</evidence>
<dbReference type="InterPro" id="IPR046228">
    <property type="entry name" value="DUF6261"/>
</dbReference>
<organism evidence="2 3">
    <name type="scientific">Tannerella sp. oral taxon BU063 isolate Cell 2</name>
    <dbReference type="NCBI Taxonomy" id="1411148"/>
    <lineage>
        <taxon>Bacteria</taxon>
        <taxon>Pseudomonadati</taxon>
        <taxon>Bacteroidota</taxon>
        <taxon>Bacteroidia</taxon>
        <taxon>Bacteroidales</taxon>
        <taxon>Tannerellaceae</taxon>
        <taxon>Tannerella</taxon>
    </lineage>
</organism>
<dbReference type="Pfam" id="PF19775">
    <property type="entry name" value="DUF6261"/>
    <property type="match status" value="1"/>
</dbReference>
<dbReference type="PATRIC" id="fig|1411148.3.peg.2157"/>
<evidence type="ECO:0000256" key="1">
    <source>
        <dbReference type="SAM" id="MobiDB-lite"/>
    </source>
</evidence>